<dbReference type="Proteomes" id="UP000029878">
    <property type="component" value="Unassembled WGS sequence"/>
</dbReference>
<protein>
    <submittedName>
        <fullName evidence="2">Uncharacterized protein</fullName>
    </submittedName>
</protein>
<gene>
    <name evidence="2" type="ORF">LS81_000460</name>
</gene>
<evidence type="ECO:0000256" key="1">
    <source>
        <dbReference type="SAM" id="Phobius"/>
    </source>
</evidence>
<feature type="transmembrane region" description="Helical" evidence="1">
    <location>
        <begin position="191"/>
        <end position="216"/>
    </location>
</feature>
<evidence type="ECO:0000313" key="2">
    <source>
        <dbReference type="EMBL" id="TLD84879.1"/>
    </source>
</evidence>
<feature type="transmembrane region" description="Helical" evidence="1">
    <location>
        <begin position="256"/>
        <end position="286"/>
    </location>
</feature>
<reference evidence="2 3" key="1">
    <citation type="journal article" date="2014" name="Genome Announc.">
        <title>Draft genome sequences of eight enterohepatic helicobacter species isolated from both laboratory and wild rodents.</title>
        <authorList>
            <person name="Sheh A."/>
            <person name="Shen Z."/>
            <person name="Fox J.G."/>
        </authorList>
    </citation>
    <scope>NUCLEOTIDE SEQUENCE [LARGE SCALE GENOMIC DNA]</scope>
    <source>
        <strain evidence="2 3">ATCC 700114</strain>
    </source>
</reference>
<keyword evidence="1" id="KW-0812">Transmembrane</keyword>
<keyword evidence="1" id="KW-1133">Transmembrane helix</keyword>
<feature type="transmembrane region" description="Helical" evidence="1">
    <location>
        <begin position="292"/>
        <end position="312"/>
    </location>
</feature>
<accession>A0A4U8SF89</accession>
<dbReference type="AlphaFoldDB" id="A0A4U8SF89"/>
<feature type="transmembrane region" description="Helical" evidence="1">
    <location>
        <begin position="70"/>
        <end position="90"/>
    </location>
</feature>
<proteinExistence type="predicted"/>
<dbReference type="OrthoDB" id="5330009at2"/>
<sequence>MIITSICILAILFLFSSCIYSRTQQCKTSKEYLKHNILNLKIMSIFVILSLLCFLPIIEGISIAKHIYSYFDAPSLFAMVLICVMCLKHISSKTKTPAITKNNTSLKPMHLEANTDYMAQQPKDSIHNLAQINLYSHTSQPTQVTKNLDSIQSVSKRPALFQVDNNLILKNTMLHPNKPKLIFLNNIQFNIYVAFILFIYGVILYGGSLGMIDFYLQAFNIQDFVSQLFELQIPLLHTFNAQAFDIFHASLPHQALIGFMLLILLYISNKGIGILGLFTLMLFNIFGGENVSLLECFICPYLWLYCIFYIVYRISFRLYRLCTHKI</sequence>
<dbReference type="EMBL" id="JRPL02000001">
    <property type="protein sequence ID" value="TLD84879.1"/>
    <property type="molecule type" value="Genomic_DNA"/>
</dbReference>
<dbReference type="RefSeq" id="WP_034347561.1">
    <property type="nucleotide sequence ID" value="NZ_FZNG01000002.1"/>
</dbReference>
<keyword evidence="1" id="KW-0472">Membrane</keyword>
<name>A0A4U8SF89_9HELI</name>
<organism evidence="2 3">
    <name type="scientific">Helicobacter trogontum</name>
    <dbReference type="NCBI Taxonomy" id="50960"/>
    <lineage>
        <taxon>Bacteria</taxon>
        <taxon>Pseudomonadati</taxon>
        <taxon>Campylobacterota</taxon>
        <taxon>Epsilonproteobacteria</taxon>
        <taxon>Campylobacterales</taxon>
        <taxon>Helicobacteraceae</taxon>
        <taxon>Helicobacter</taxon>
    </lineage>
</organism>
<feature type="transmembrane region" description="Helical" evidence="1">
    <location>
        <begin position="37"/>
        <end position="58"/>
    </location>
</feature>
<evidence type="ECO:0000313" key="3">
    <source>
        <dbReference type="Proteomes" id="UP000029878"/>
    </source>
</evidence>
<comment type="caution">
    <text evidence="2">The sequence shown here is derived from an EMBL/GenBank/DDBJ whole genome shotgun (WGS) entry which is preliminary data.</text>
</comment>